<dbReference type="WBParaSite" id="HPBE_0001954701-mRNA-1">
    <property type="protein sequence ID" value="HPBE_0001954701-mRNA-1"/>
    <property type="gene ID" value="HPBE_0001954701"/>
</dbReference>
<dbReference type="SUPFAM" id="SSF82199">
    <property type="entry name" value="SET domain"/>
    <property type="match status" value="1"/>
</dbReference>
<dbReference type="GO" id="GO:0042054">
    <property type="term" value="F:histone methyltransferase activity"/>
    <property type="evidence" value="ECO:0007669"/>
    <property type="project" value="TreeGrafter"/>
</dbReference>
<dbReference type="AlphaFoldDB" id="A0A3P8EU54"/>
<evidence type="ECO:0000313" key="1">
    <source>
        <dbReference type="EMBL" id="VDP15479.1"/>
    </source>
</evidence>
<dbReference type="Proteomes" id="UP000050761">
    <property type="component" value="Unassembled WGS sequence"/>
</dbReference>
<reference evidence="3" key="2">
    <citation type="submission" date="2019-09" db="UniProtKB">
        <authorList>
            <consortium name="WormBaseParasite"/>
        </authorList>
    </citation>
    <scope>IDENTIFICATION</scope>
</reference>
<accession>A0A3P8EU54</accession>
<dbReference type="GO" id="GO:0003690">
    <property type="term" value="F:double-stranded DNA binding"/>
    <property type="evidence" value="ECO:0007669"/>
    <property type="project" value="TreeGrafter"/>
</dbReference>
<organism evidence="1">
    <name type="scientific">Heligmosomoides polygyrus</name>
    <name type="common">Parasitic roundworm</name>
    <dbReference type="NCBI Taxonomy" id="6339"/>
    <lineage>
        <taxon>Eukaryota</taxon>
        <taxon>Metazoa</taxon>
        <taxon>Ecdysozoa</taxon>
        <taxon>Nematoda</taxon>
        <taxon>Chromadorea</taxon>
        <taxon>Rhabditida</taxon>
        <taxon>Rhabditina</taxon>
        <taxon>Rhabditomorpha</taxon>
        <taxon>Strongyloidea</taxon>
        <taxon>Heligmosomidae</taxon>
        <taxon>Heligmosomoides</taxon>
    </lineage>
</organism>
<evidence type="ECO:0000313" key="2">
    <source>
        <dbReference type="Proteomes" id="UP000050761"/>
    </source>
</evidence>
<protein>
    <submittedName>
        <fullName evidence="3">SET domain-containing protein</fullName>
    </submittedName>
</protein>
<sequence>MEMVERLEQDELALEDPRLFYSLWPKFPNSIAEEFTVVRRASWPQSMVVSSFLKIFPATSENGCVMMCGQACGCDDSCPSAYLKEERQIPLVLFNTRHKGWGVLTPVKIPAGTFLGLYAGHMTTVDDYTLYDNTYVFDINAFPYITGEELVFCYSKEIMQQRSFGIPCRKAEHHLRILDKMAHQSDNHFELKNGSNVRSPAGGVEHQLDERIILVPHLYAEAGAEPLYHEQSGATSVEANPSVHGESPKEVARGIATLLLFKHRHQYIALDPTPPFVGIPEVSKIGQHLVLVYQVPGQRTCYTFVHQRTNKNEKVYRCLGCIKAGGVYSRIKVKRDVEFERDPAGISHLACRNCLEVLVRDGMFSMHPCSKEKNGQLYTIHGVGDGNVHVPLLYAITDNKTYSTYAAIYGELKETWLREPFAGIWNKWNVKALRTCNIAETFHSNLLTEVKKKRPPLETLVKVLKSMT</sequence>
<dbReference type="PANTHER" id="PTHR45660">
    <property type="entry name" value="HISTONE-LYSINE N-METHYLTRANSFERASE SETMAR"/>
    <property type="match status" value="1"/>
</dbReference>
<dbReference type="OrthoDB" id="6627652at2759"/>
<dbReference type="InterPro" id="IPR046341">
    <property type="entry name" value="SET_dom_sf"/>
</dbReference>
<gene>
    <name evidence="1" type="ORF">HPBE_LOCUS19546</name>
</gene>
<dbReference type="InterPro" id="IPR051357">
    <property type="entry name" value="H3K9_HMTase_SUVAR3-9"/>
</dbReference>
<keyword evidence="2" id="KW-1185">Reference proteome</keyword>
<evidence type="ECO:0000313" key="3">
    <source>
        <dbReference type="WBParaSite" id="HPBE_0001954701-mRNA-1"/>
    </source>
</evidence>
<dbReference type="PANTHER" id="PTHR45660:SF13">
    <property type="entry name" value="HISTONE-LYSINE N-METHYLTRANSFERASE SETMAR"/>
    <property type="match status" value="1"/>
</dbReference>
<dbReference type="EMBL" id="UZAH01031445">
    <property type="protein sequence ID" value="VDP15479.1"/>
    <property type="molecule type" value="Genomic_DNA"/>
</dbReference>
<proteinExistence type="predicted"/>
<reference evidence="1 2" key="1">
    <citation type="submission" date="2018-11" db="EMBL/GenBank/DDBJ databases">
        <authorList>
            <consortium name="Pathogen Informatics"/>
        </authorList>
    </citation>
    <scope>NUCLEOTIDE SEQUENCE [LARGE SCALE GENOMIC DNA]</scope>
</reference>
<dbReference type="Gene3D" id="2.170.270.10">
    <property type="entry name" value="SET domain"/>
    <property type="match status" value="1"/>
</dbReference>
<name>A0A3P8EU54_HELPZ</name>